<sequence length="283" mass="30051">MTRKLGGFNLPGPFRADQLKPGDPYELSGGHPIECLPVGGRGSRANLIGATILDSDPDVESAGVDTGFALTPDTLRAPDVAVGNVTDAPGWVKGTAPPLAVEYADTGQDEAELTAKIADLLAAGTRLVWVVRLVGPHRVEIHAPESAMRLAYPGEVLAAPGILRNPVPVAALFDRDAAHEVTLRNLLQRKGYRDLEQVREDGKIEGKLEGKIEGRAEGRSEGELAALRDALNLILDQRAFSIGPGQHAAIRECVDPDQLRRWLRLAIGATSESEIFGASANGA</sequence>
<dbReference type="CDD" id="cd06260">
    <property type="entry name" value="DUF820-like"/>
    <property type="match status" value="1"/>
</dbReference>
<dbReference type="InterPro" id="IPR012296">
    <property type="entry name" value="Nuclease_put_TT1808"/>
</dbReference>
<evidence type="ECO:0000313" key="3">
    <source>
        <dbReference type="Proteomes" id="UP000198816"/>
    </source>
</evidence>
<gene>
    <name evidence="2" type="ORF">SAMN05421783_10978</name>
</gene>
<dbReference type="GO" id="GO:0004519">
    <property type="term" value="F:endonuclease activity"/>
    <property type="evidence" value="ECO:0007669"/>
    <property type="project" value="UniProtKB-KW"/>
</dbReference>
<protein>
    <submittedName>
        <fullName evidence="2">Putative restriction endonuclease</fullName>
    </submittedName>
</protein>
<dbReference type="InterPro" id="IPR011335">
    <property type="entry name" value="Restrct_endonuc-II-like"/>
</dbReference>
<proteinExistence type="predicted"/>
<dbReference type="EMBL" id="FNNZ01000009">
    <property type="protein sequence ID" value="SDW82962.1"/>
    <property type="molecule type" value="Genomic_DNA"/>
</dbReference>
<dbReference type="SUPFAM" id="SSF52980">
    <property type="entry name" value="Restriction endonuclease-like"/>
    <property type="match status" value="1"/>
</dbReference>
<dbReference type="Proteomes" id="UP000198816">
    <property type="component" value="Unassembled WGS sequence"/>
</dbReference>
<dbReference type="RefSeq" id="WP_093031600.1">
    <property type="nucleotide sequence ID" value="NZ_FNNZ01000009.1"/>
</dbReference>
<dbReference type="InterPro" id="IPR008538">
    <property type="entry name" value="Uma2"/>
</dbReference>
<feature type="domain" description="Putative restriction endonuclease" evidence="1">
    <location>
        <begin position="20"/>
        <end position="145"/>
    </location>
</feature>
<keyword evidence="2" id="KW-0540">Nuclease</keyword>
<evidence type="ECO:0000313" key="2">
    <source>
        <dbReference type="EMBL" id="SDW82962.1"/>
    </source>
</evidence>
<evidence type="ECO:0000259" key="1">
    <source>
        <dbReference type="Pfam" id="PF05685"/>
    </source>
</evidence>
<reference evidence="3" key="1">
    <citation type="submission" date="2016-10" db="EMBL/GenBank/DDBJ databases">
        <authorList>
            <person name="Varghese N."/>
            <person name="Submissions S."/>
        </authorList>
    </citation>
    <scope>NUCLEOTIDE SEQUENCE [LARGE SCALE GENOMIC DNA]</scope>
    <source>
        <strain evidence="3">DSM 217</strain>
    </source>
</reference>
<keyword evidence="3" id="KW-1185">Reference proteome</keyword>
<dbReference type="OrthoDB" id="5758203at2"/>
<dbReference type="Pfam" id="PF05685">
    <property type="entry name" value="Uma2"/>
    <property type="match status" value="1"/>
</dbReference>
<dbReference type="Gene3D" id="3.90.1570.10">
    <property type="entry name" value="tt1808, chain A"/>
    <property type="match status" value="1"/>
</dbReference>
<keyword evidence="2" id="KW-0255">Endonuclease</keyword>
<keyword evidence="2" id="KW-0378">Hydrolase</keyword>
<dbReference type="AlphaFoldDB" id="A0A1H2WQQ7"/>
<name>A0A1H2WQQ7_THIRO</name>
<organism evidence="2 3">
    <name type="scientific">Thiocapsa roseopersicina</name>
    <dbReference type="NCBI Taxonomy" id="1058"/>
    <lineage>
        <taxon>Bacteria</taxon>
        <taxon>Pseudomonadati</taxon>
        <taxon>Pseudomonadota</taxon>
        <taxon>Gammaproteobacteria</taxon>
        <taxon>Chromatiales</taxon>
        <taxon>Chromatiaceae</taxon>
        <taxon>Thiocapsa</taxon>
    </lineage>
</organism>
<accession>A0A1H2WQQ7</accession>
<dbReference type="STRING" id="1058.SAMN05421783_10978"/>